<evidence type="ECO:0000256" key="7">
    <source>
        <dbReference type="SAM" id="SignalP"/>
    </source>
</evidence>
<dbReference type="EMBL" id="JBAKAZ010000009">
    <property type="protein sequence ID" value="MEL0628742.1"/>
    <property type="molecule type" value="Genomic_DNA"/>
</dbReference>
<evidence type="ECO:0000256" key="4">
    <source>
        <dbReference type="ARBA" id="ARBA00022989"/>
    </source>
</evidence>
<comment type="similarity">
    <text evidence="2">Belongs to the UPF0382 family.</text>
</comment>
<gene>
    <name evidence="8" type="ORF">V6256_03890</name>
</gene>
<feature type="transmembrane region" description="Helical" evidence="6">
    <location>
        <begin position="48"/>
        <end position="68"/>
    </location>
</feature>
<evidence type="ECO:0000313" key="9">
    <source>
        <dbReference type="Proteomes" id="UP001369082"/>
    </source>
</evidence>
<reference evidence="8 9" key="1">
    <citation type="submission" date="2024-02" db="EMBL/GenBank/DDBJ databases">
        <title>Bacteria isolated from the canopy kelp, Nereocystis luetkeana.</title>
        <authorList>
            <person name="Pfister C.A."/>
            <person name="Younker I.T."/>
            <person name="Light S.H."/>
        </authorList>
    </citation>
    <scope>NUCLEOTIDE SEQUENCE [LARGE SCALE GENOMIC DNA]</scope>
    <source>
        <strain evidence="8 9">TI.1.05</strain>
    </source>
</reference>
<dbReference type="RefSeq" id="WP_341596751.1">
    <property type="nucleotide sequence ID" value="NZ_JBAKAZ010000009.1"/>
</dbReference>
<keyword evidence="5 6" id="KW-0472">Membrane</keyword>
<protein>
    <submittedName>
        <fullName evidence="8">DUF423 domain-containing protein</fullName>
    </submittedName>
</protein>
<evidence type="ECO:0000313" key="8">
    <source>
        <dbReference type="EMBL" id="MEL0628742.1"/>
    </source>
</evidence>
<evidence type="ECO:0000256" key="2">
    <source>
        <dbReference type="ARBA" id="ARBA00009694"/>
    </source>
</evidence>
<comment type="caution">
    <text evidence="8">The sequence shown here is derived from an EMBL/GenBank/DDBJ whole genome shotgun (WGS) entry which is preliminary data.</text>
</comment>
<organism evidence="8 9">
    <name type="scientific">Psychromonas aquatilis</name>
    <dbReference type="NCBI Taxonomy" id="2005072"/>
    <lineage>
        <taxon>Bacteria</taxon>
        <taxon>Pseudomonadati</taxon>
        <taxon>Pseudomonadota</taxon>
        <taxon>Gammaproteobacteria</taxon>
        <taxon>Alteromonadales</taxon>
        <taxon>Psychromonadaceae</taxon>
        <taxon>Psychromonas</taxon>
    </lineage>
</organism>
<evidence type="ECO:0000256" key="3">
    <source>
        <dbReference type="ARBA" id="ARBA00022692"/>
    </source>
</evidence>
<dbReference type="InterPro" id="IPR006696">
    <property type="entry name" value="DUF423"/>
</dbReference>
<comment type="subcellular location">
    <subcellularLocation>
        <location evidence="1">Membrane</location>
        <topology evidence="1">Multi-pass membrane protein</topology>
    </subcellularLocation>
</comment>
<evidence type="ECO:0000256" key="1">
    <source>
        <dbReference type="ARBA" id="ARBA00004141"/>
    </source>
</evidence>
<keyword evidence="7" id="KW-0732">Signal</keyword>
<feature type="transmembrane region" description="Helical" evidence="6">
    <location>
        <begin position="75"/>
        <end position="96"/>
    </location>
</feature>
<feature type="transmembrane region" description="Helical" evidence="6">
    <location>
        <begin position="102"/>
        <end position="125"/>
    </location>
</feature>
<keyword evidence="4 6" id="KW-1133">Transmembrane helix</keyword>
<sequence>MLLTKQSRCFIAVAALLGATAVMLGAYASHGLANWASPAQVSQVQTAVHYQLFHVITLIVVATINSIVNSRLISASLYCFTAGIFCFSGSLYYLVFMASKSLVLVTPLGGLFLILAWLLLAFSMFSNKK</sequence>
<feature type="chain" id="PRO_5045884916" evidence="7">
    <location>
        <begin position="29"/>
        <end position="129"/>
    </location>
</feature>
<accession>A0ABU9GN67</accession>
<dbReference type="Proteomes" id="UP001369082">
    <property type="component" value="Unassembled WGS sequence"/>
</dbReference>
<keyword evidence="3 6" id="KW-0812">Transmembrane</keyword>
<name>A0ABU9GN67_9GAMM</name>
<evidence type="ECO:0000256" key="6">
    <source>
        <dbReference type="SAM" id="Phobius"/>
    </source>
</evidence>
<dbReference type="PANTHER" id="PTHR43461:SF1">
    <property type="entry name" value="TRANSMEMBRANE PROTEIN 256"/>
    <property type="match status" value="1"/>
</dbReference>
<evidence type="ECO:0000256" key="5">
    <source>
        <dbReference type="ARBA" id="ARBA00023136"/>
    </source>
</evidence>
<dbReference type="Pfam" id="PF04241">
    <property type="entry name" value="DUF423"/>
    <property type="match status" value="1"/>
</dbReference>
<feature type="signal peptide" evidence="7">
    <location>
        <begin position="1"/>
        <end position="28"/>
    </location>
</feature>
<dbReference type="PANTHER" id="PTHR43461">
    <property type="entry name" value="TRANSMEMBRANE PROTEIN 256"/>
    <property type="match status" value="1"/>
</dbReference>
<proteinExistence type="inferred from homology"/>
<keyword evidence="9" id="KW-1185">Reference proteome</keyword>